<dbReference type="PANTHER" id="PTHR11206">
    <property type="entry name" value="MULTIDRUG RESISTANCE PROTEIN"/>
    <property type="match status" value="1"/>
</dbReference>
<proteinExistence type="inferred from homology"/>
<feature type="transmembrane region" description="Helical" evidence="2">
    <location>
        <begin position="374"/>
        <end position="395"/>
    </location>
</feature>
<accession>A0A061SF09</accession>
<reference evidence="4" key="1">
    <citation type="submission" date="2014-05" db="EMBL/GenBank/DDBJ databases">
        <title>The transcriptome of the halophilic microalga Tetraselmis sp. GSL018 isolated from the Great Salt Lake, Utah.</title>
        <authorList>
            <person name="Jinkerson R.E."/>
            <person name="D'Adamo S."/>
            <person name="Posewitz M.C."/>
        </authorList>
    </citation>
    <scope>NUCLEOTIDE SEQUENCE</scope>
    <source>
        <strain evidence="4">GSL018</strain>
    </source>
</reference>
<feature type="region of interest" description="Disordered" evidence="3">
    <location>
        <begin position="470"/>
        <end position="490"/>
    </location>
</feature>
<dbReference type="GO" id="GO:0015297">
    <property type="term" value="F:antiporter activity"/>
    <property type="evidence" value="ECO:0007669"/>
    <property type="project" value="InterPro"/>
</dbReference>
<comment type="similarity">
    <text evidence="1 2">Belongs to the multi antimicrobial extrusion (MATE) (TC 2.A.66.1) family.</text>
</comment>
<feature type="transmembrane region" description="Helical" evidence="2">
    <location>
        <begin position="111"/>
        <end position="134"/>
    </location>
</feature>
<dbReference type="Pfam" id="PF01554">
    <property type="entry name" value="MatE"/>
    <property type="match status" value="2"/>
</dbReference>
<dbReference type="GO" id="GO:0016020">
    <property type="term" value="C:membrane"/>
    <property type="evidence" value="ECO:0007669"/>
    <property type="project" value="InterPro"/>
</dbReference>
<feature type="transmembrane region" description="Helical" evidence="2">
    <location>
        <begin position="301"/>
        <end position="321"/>
    </location>
</feature>
<sequence length="502" mass="54528">MAPSHTEQDFGKQVVASRSQARELWSLTWPAMLRNYLVCGGNTFCVALVGWWDGANVAHYDGAGLGKMYSNITGLSIGIGLSMGLATFCSQAYGAGRGNIENAVHLRRCSITLVFAFLLTTVLTVFAKQLLLLLGQPPEVAETSAYFAQVQLIGLPAVWIATAIQTVLDGIHRTRPGFYGCVVATAAQILACWVFLHPALLNWGYIGMAWSTVLSNFIQLFIMVLYVVTQGLDKEVWLSTDAEEESATFAGVLDFLIVTLPSAAMMWMEWWSFEGLTMLVGLLPNATVNLAAHSTLFNTVVVFYMTYTGLSTAVCSLVGRNIGAADSWRNRRLVVLSLGLCFSVSALVSTSLWLCRTEVAVLFTPNDRRVVEVVEQSIMGICLSIPTYGALMTLYGVCRGASLQSSAVYGTCIGYCIIGFPAAWLCGKHLGWPTPLMGVWVGNVAALVFAATWVIILVLRVDWDQISSVNGKSSDQMRDASAPLLDNQHQDEDLLALEEGQP</sequence>
<organism evidence="4">
    <name type="scientific">Tetraselmis sp. GSL018</name>
    <dbReference type="NCBI Taxonomy" id="582737"/>
    <lineage>
        <taxon>Eukaryota</taxon>
        <taxon>Viridiplantae</taxon>
        <taxon>Chlorophyta</taxon>
        <taxon>core chlorophytes</taxon>
        <taxon>Chlorodendrophyceae</taxon>
        <taxon>Chlorodendrales</taxon>
        <taxon>Chlorodendraceae</taxon>
        <taxon>Tetraselmis</taxon>
    </lineage>
</organism>
<dbReference type="AlphaFoldDB" id="A0A061SF09"/>
<feature type="transmembrane region" description="Helical" evidence="2">
    <location>
        <begin position="72"/>
        <end position="90"/>
    </location>
</feature>
<feature type="transmembrane region" description="Helical" evidence="2">
    <location>
        <begin position="146"/>
        <end position="164"/>
    </location>
</feature>
<evidence type="ECO:0000256" key="2">
    <source>
        <dbReference type="RuleBase" id="RU004914"/>
    </source>
</evidence>
<feature type="transmembrane region" description="Helical" evidence="2">
    <location>
        <begin position="437"/>
        <end position="459"/>
    </location>
</feature>
<dbReference type="GO" id="GO:0042910">
    <property type="term" value="F:xenobiotic transmembrane transporter activity"/>
    <property type="evidence" value="ECO:0007669"/>
    <property type="project" value="InterPro"/>
</dbReference>
<protein>
    <recommendedName>
        <fullName evidence="2">Protein DETOXIFICATION</fullName>
    </recommendedName>
    <alternativeName>
        <fullName evidence="2">Multidrug and toxic compound extrusion protein</fullName>
    </alternativeName>
</protein>
<feature type="transmembrane region" description="Helical" evidence="2">
    <location>
        <begin position="33"/>
        <end position="52"/>
    </location>
</feature>
<dbReference type="InterPro" id="IPR002528">
    <property type="entry name" value="MATE_fam"/>
</dbReference>
<name>A0A061SF09_9CHLO</name>
<evidence type="ECO:0000256" key="3">
    <source>
        <dbReference type="SAM" id="MobiDB-lite"/>
    </source>
</evidence>
<gene>
    <name evidence="4" type="primary">TC.MATE</name>
    <name evidence="4" type="ORF">TSPGSL018_8174</name>
</gene>
<feature type="transmembrane region" description="Helical" evidence="2">
    <location>
        <begin position="249"/>
        <end position="268"/>
    </location>
</feature>
<feature type="transmembrane region" description="Helical" evidence="2">
    <location>
        <begin position="407"/>
        <end position="425"/>
    </location>
</feature>
<feature type="transmembrane region" description="Helical" evidence="2">
    <location>
        <begin position="208"/>
        <end position="228"/>
    </location>
</feature>
<evidence type="ECO:0000256" key="1">
    <source>
        <dbReference type="ARBA" id="ARBA00010199"/>
    </source>
</evidence>
<dbReference type="EMBL" id="GBEZ01003832">
    <property type="protein sequence ID" value="JAC81336.1"/>
    <property type="molecule type" value="Transcribed_RNA"/>
</dbReference>
<keyword evidence="2" id="KW-0812">Transmembrane</keyword>
<feature type="transmembrane region" description="Helical" evidence="2">
    <location>
        <begin position="176"/>
        <end position="196"/>
    </location>
</feature>
<keyword evidence="2" id="KW-1133">Transmembrane helix</keyword>
<evidence type="ECO:0000313" key="4">
    <source>
        <dbReference type="EMBL" id="JAC81336.1"/>
    </source>
</evidence>
<dbReference type="NCBIfam" id="TIGR00797">
    <property type="entry name" value="matE"/>
    <property type="match status" value="1"/>
</dbReference>
<feature type="transmembrane region" description="Helical" evidence="2">
    <location>
        <begin position="333"/>
        <end position="354"/>
    </location>
</feature>
<keyword evidence="2" id="KW-0472">Membrane</keyword>